<reference evidence="2" key="1">
    <citation type="journal article" date="2009" name="Rice">
        <title>De Novo Next Generation Sequencing of Plant Genomes.</title>
        <authorList>
            <person name="Rounsley S."/>
            <person name="Marri P.R."/>
            <person name="Yu Y."/>
            <person name="He R."/>
            <person name="Sisneros N."/>
            <person name="Goicoechea J.L."/>
            <person name="Lee S.J."/>
            <person name="Angelova A."/>
            <person name="Kudrna D."/>
            <person name="Luo M."/>
            <person name="Affourtit J."/>
            <person name="Desany B."/>
            <person name="Knight J."/>
            <person name="Niazi F."/>
            <person name="Egholm M."/>
            <person name="Wing R.A."/>
        </authorList>
    </citation>
    <scope>NUCLEOTIDE SEQUENCE [LARGE SCALE GENOMIC DNA]</scope>
    <source>
        <strain evidence="2">cv. IRGC 105608</strain>
    </source>
</reference>
<evidence type="ECO:0000313" key="3">
    <source>
        <dbReference type="Proteomes" id="UP000026960"/>
    </source>
</evidence>
<reference evidence="2" key="2">
    <citation type="submission" date="2015-03" db="UniProtKB">
        <authorList>
            <consortium name="EnsemblPlants"/>
        </authorList>
    </citation>
    <scope>IDENTIFICATION</scope>
</reference>
<dbReference type="HOGENOM" id="CLU_184777_0_0_1"/>
<dbReference type="EnsemblPlants" id="OBART03G23840.1">
    <property type="protein sequence ID" value="OBART03G23840.1"/>
    <property type="gene ID" value="OBART03G23840"/>
</dbReference>
<dbReference type="Gramene" id="OBART03G23840.1">
    <property type="protein sequence ID" value="OBART03G23840.1"/>
    <property type="gene ID" value="OBART03G23840"/>
</dbReference>
<feature type="compositionally biased region" description="Polar residues" evidence="1">
    <location>
        <begin position="30"/>
        <end position="42"/>
    </location>
</feature>
<dbReference type="Proteomes" id="UP000026960">
    <property type="component" value="Chromosome 3"/>
</dbReference>
<feature type="compositionally biased region" description="Low complexity" evidence="1">
    <location>
        <begin position="43"/>
        <end position="60"/>
    </location>
</feature>
<sequence length="87" mass="9484">METHGLKPRRQTVGRKTRYNLNLRSKCRSSHPTPQRDSGRSLTTPSTSTSTPHTNHTTSSIGIQGADVDLDGYAEAAGNLEAQARHN</sequence>
<evidence type="ECO:0000313" key="2">
    <source>
        <dbReference type="EnsemblPlants" id="OBART03G23840.1"/>
    </source>
</evidence>
<accession>A0A0D3FKM3</accession>
<name>A0A0D3FKM3_9ORYZ</name>
<dbReference type="AlphaFoldDB" id="A0A0D3FKM3"/>
<feature type="region of interest" description="Disordered" evidence="1">
    <location>
        <begin position="1"/>
        <end position="64"/>
    </location>
</feature>
<evidence type="ECO:0000256" key="1">
    <source>
        <dbReference type="SAM" id="MobiDB-lite"/>
    </source>
</evidence>
<keyword evidence="3" id="KW-1185">Reference proteome</keyword>
<organism evidence="2">
    <name type="scientific">Oryza barthii</name>
    <dbReference type="NCBI Taxonomy" id="65489"/>
    <lineage>
        <taxon>Eukaryota</taxon>
        <taxon>Viridiplantae</taxon>
        <taxon>Streptophyta</taxon>
        <taxon>Embryophyta</taxon>
        <taxon>Tracheophyta</taxon>
        <taxon>Spermatophyta</taxon>
        <taxon>Magnoliopsida</taxon>
        <taxon>Liliopsida</taxon>
        <taxon>Poales</taxon>
        <taxon>Poaceae</taxon>
        <taxon>BOP clade</taxon>
        <taxon>Oryzoideae</taxon>
        <taxon>Oryzeae</taxon>
        <taxon>Oryzinae</taxon>
        <taxon>Oryza</taxon>
    </lineage>
</organism>
<feature type="compositionally biased region" description="Basic residues" evidence="1">
    <location>
        <begin position="1"/>
        <end position="18"/>
    </location>
</feature>
<protein>
    <submittedName>
        <fullName evidence="2">Uncharacterized protein</fullName>
    </submittedName>
</protein>
<proteinExistence type="predicted"/>
<dbReference type="PaxDb" id="65489-OBART03G23840.1"/>